<dbReference type="InterPro" id="IPR050390">
    <property type="entry name" value="C5-Methyltransferase"/>
</dbReference>
<keyword evidence="2 6" id="KW-0808">Transferase</keyword>
<dbReference type="InterPro" id="IPR001525">
    <property type="entry name" value="C5_MeTfrase"/>
</dbReference>
<proteinExistence type="inferred from homology"/>
<protein>
    <recommendedName>
        <fullName evidence="8">Cytosine-specific methyltransferase</fullName>
        <ecNumber evidence="8">2.1.1.37</ecNumber>
    </recommendedName>
</protein>
<dbReference type="PROSITE" id="PS00094">
    <property type="entry name" value="C5_MTASE_1"/>
    <property type="match status" value="1"/>
</dbReference>
<dbReference type="RefSeq" id="WP_059746849.1">
    <property type="nucleotide sequence ID" value="NZ_LRDC01000040.1"/>
</dbReference>
<feature type="active site" evidence="6">
    <location>
        <position position="199"/>
    </location>
</feature>
<dbReference type="PROSITE" id="PS51679">
    <property type="entry name" value="SAM_MT_C5"/>
    <property type="match status" value="1"/>
</dbReference>
<dbReference type="PRINTS" id="PR00105">
    <property type="entry name" value="C5METTRFRASE"/>
</dbReference>
<comment type="catalytic activity">
    <reaction evidence="5 8">
        <text>a 2'-deoxycytidine in DNA + S-adenosyl-L-methionine = a 5-methyl-2'-deoxycytidine in DNA + S-adenosyl-L-homocysteine + H(+)</text>
        <dbReference type="Rhea" id="RHEA:13681"/>
        <dbReference type="Rhea" id="RHEA-COMP:11369"/>
        <dbReference type="Rhea" id="RHEA-COMP:11370"/>
        <dbReference type="ChEBI" id="CHEBI:15378"/>
        <dbReference type="ChEBI" id="CHEBI:57856"/>
        <dbReference type="ChEBI" id="CHEBI:59789"/>
        <dbReference type="ChEBI" id="CHEBI:85452"/>
        <dbReference type="ChEBI" id="CHEBI:85454"/>
        <dbReference type="EC" id="2.1.1.37"/>
    </reaction>
</comment>
<evidence type="ECO:0000256" key="4">
    <source>
        <dbReference type="ARBA" id="ARBA00022747"/>
    </source>
</evidence>
<sequence>MVKDIITLGDELNELLHKDDEIATHSLFKLLIEIYDQKNLAIKLSEIGIGVSRENLNKWSKNSNSACINLDKKTRLFIESHLLPKKPEHWDNPTFTFIDLFAGIGGIRKGFEDLGGKCVFTNELDQKARKTYLANYYVDKDELPYFLDKEEDNSRANTSFMDITKVTCSNCQIMSESEKALHILQHVPQHDVLLAGFPCQPFSIAGVSKKISLGRAHGFECDTQGTLFFDVEKIIEARKPKFFVLENVKNLKSHDKGNTFATIIRTLDKLGYWLLDITNAGKDIEDAIINVRKRKIEPTIIDGIHFTPQHRERVVLVGIRNDLIQKFPDLKNLSLSQIEKPESRYTLDEILSDLTEAEVKRYTLTPNLWNYLYHYALKHKTKGNGFGFGLVNPRDQHVTTRTLSARYYKDGSEILVNHQGLENEYLEAKKKYGIFKNQEREEFATSHALKSLGDIEQSEQSKELIKDGEKIYDEKFGRYAEEFNPLYKTPRSLTPNECARLMGFEKPEFDRTRYDHDFKIVCANASAYKQFGNSVVVPVFRAVAKLLRPAIELTKEFD</sequence>
<dbReference type="REBASE" id="149696">
    <property type="entry name" value="M.Sfr630ORF7405P"/>
</dbReference>
<name>A0A106BXT0_SHEFR</name>
<dbReference type="Gene3D" id="3.90.120.30">
    <property type="match status" value="1"/>
</dbReference>
<dbReference type="GO" id="GO:0003677">
    <property type="term" value="F:DNA binding"/>
    <property type="evidence" value="ECO:0007669"/>
    <property type="project" value="TreeGrafter"/>
</dbReference>
<evidence type="ECO:0000256" key="5">
    <source>
        <dbReference type="ARBA" id="ARBA00047422"/>
    </source>
</evidence>
<dbReference type="GO" id="GO:0044027">
    <property type="term" value="P:negative regulation of gene expression via chromosomal CpG island methylation"/>
    <property type="evidence" value="ECO:0007669"/>
    <property type="project" value="TreeGrafter"/>
</dbReference>
<organism evidence="9">
    <name type="scientific">Shewanella frigidimarina</name>
    <dbReference type="NCBI Taxonomy" id="56812"/>
    <lineage>
        <taxon>Bacteria</taxon>
        <taxon>Pseudomonadati</taxon>
        <taxon>Pseudomonadota</taxon>
        <taxon>Gammaproteobacteria</taxon>
        <taxon>Alteromonadales</taxon>
        <taxon>Shewanellaceae</taxon>
        <taxon>Shewanella</taxon>
    </lineage>
</organism>
<evidence type="ECO:0000313" key="10">
    <source>
        <dbReference type="Proteomes" id="UP000055702"/>
    </source>
</evidence>
<dbReference type="Gene3D" id="3.40.50.150">
    <property type="entry name" value="Vaccinia Virus protein VP39"/>
    <property type="match status" value="1"/>
</dbReference>
<dbReference type="NCBIfam" id="TIGR00675">
    <property type="entry name" value="dcm"/>
    <property type="match status" value="1"/>
</dbReference>
<evidence type="ECO:0000256" key="6">
    <source>
        <dbReference type="PROSITE-ProRule" id="PRU01016"/>
    </source>
</evidence>
<dbReference type="Proteomes" id="UP000055702">
    <property type="component" value="Unassembled WGS sequence"/>
</dbReference>
<dbReference type="PROSITE" id="PS00095">
    <property type="entry name" value="C5_MTASE_2"/>
    <property type="match status" value="1"/>
</dbReference>
<dbReference type="Gene3D" id="1.10.260.140">
    <property type="match status" value="1"/>
</dbReference>
<evidence type="ECO:0000256" key="2">
    <source>
        <dbReference type="ARBA" id="ARBA00022679"/>
    </source>
</evidence>
<keyword evidence="4" id="KW-0680">Restriction system</keyword>
<evidence type="ECO:0000256" key="8">
    <source>
        <dbReference type="RuleBase" id="RU000417"/>
    </source>
</evidence>
<comment type="caution">
    <text evidence="9">The sequence shown here is derived from an EMBL/GenBank/DDBJ whole genome shotgun (WGS) entry which is preliminary data.</text>
</comment>
<dbReference type="Pfam" id="PF00145">
    <property type="entry name" value="DNA_methylase"/>
    <property type="match status" value="1"/>
</dbReference>
<dbReference type="EMBL" id="LRDC01000040">
    <property type="protein sequence ID" value="KVX00572.1"/>
    <property type="molecule type" value="Genomic_DNA"/>
</dbReference>
<dbReference type="SUPFAM" id="SSF53335">
    <property type="entry name" value="S-adenosyl-L-methionine-dependent methyltransferases"/>
    <property type="match status" value="1"/>
</dbReference>
<dbReference type="GO" id="GO:0003886">
    <property type="term" value="F:DNA (cytosine-5-)-methyltransferase activity"/>
    <property type="evidence" value="ECO:0007669"/>
    <property type="project" value="UniProtKB-EC"/>
</dbReference>
<dbReference type="PANTHER" id="PTHR10629">
    <property type="entry name" value="CYTOSINE-SPECIFIC METHYLTRANSFERASE"/>
    <property type="match status" value="1"/>
</dbReference>
<keyword evidence="3 6" id="KW-0949">S-adenosyl-L-methionine</keyword>
<dbReference type="AlphaFoldDB" id="A0A106BXT0"/>
<reference evidence="9 10" key="1">
    <citation type="submission" date="2016-01" db="EMBL/GenBank/DDBJ databases">
        <title>Draft genome of the antarctic isolate Shewanella frigidimarina Ag06-30.</title>
        <authorList>
            <person name="Parmeciano Di Noto G."/>
            <person name="Vazquez S."/>
            <person name="Mac Cormack W."/>
            <person name="Iriarte A."/>
            <person name="Quiroga C."/>
        </authorList>
    </citation>
    <scope>NUCLEOTIDE SEQUENCE [LARGE SCALE GENOMIC DNA]</scope>
    <source>
        <strain evidence="9 10">Ag06-30</strain>
    </source>
</reference>
<dbReference type="GO" id="GO:0032259">
    <property type="term" value="P:methylation"/>
    <property type="evidence" value="ECO:0007669"/>
    <property type="project" value="UniProtKB-KW"/>
</dbReference>
<dbReference type="EC" id="2.1.1.37" evidence="8"/>
<dbReference type="GO" id="GO:0009307">
    <property type="term" value="P:DNA restriction-modification system"/>
    <property type="evidence" value="ECO:0007669"/>
    <property type="project" value="UniProtKB-KW"/>
</dbReference>
<dbReference type="InterPro" id="IPR018117">
    <property type="entry name" value="C5_DNA_meth_AS"/>
</dbReference>
<dbReference type="InterPro" id="IPR029063">
    <property type="entry name" value="SAM-dependent_MTases_sf"/>
</dbReference>
<comment type="similarity">
    <text evidence="6 7">Belongs to the class I-like SAM-binding methyltransferase superfamily. C5-methyltransferase family.</text>
</comment>
<keyword evidence="1 6" id="KW-0489">Methyltransferase</keyword>
<evidence type="ECO:0000313" key="9">
    <source>
        <dbReference type="EMBL" id="KVX00572.1"/>
    </source>
</evidence>
<evidence type="ECO:0000256" key="1">
    <source>
        <dbReference type="ARBA" id="ARBA00022603"/>
    </source>
</evidence>
<evidence type="ECO:0000256" key="7">
    <source>
        <dbReference type="RuleBase" id="RU000416"/>
    </source>
</evidence>
<dbReference type="InterPro" id="IPR031303">
    <property type="entry name" value="C5_meth_CS"/>
</dbReference>
<accession>A0A106BXT0</accession>
<dbReference type="PANTHER" id="PTHR10629:SF52">
    <property type="entry name" value="DNA (CYTOSINE-5)-METHYLTRANSFERASE 1"/>
    <property type="match status" value="1"/>
</dbReference>
<gene>
    <name evidence="9" type="ORF">AWJ07_07405</name>
</gene>
<evidence type="ECO:0000256" key="3">
    <source>
        <dbReference type="ARBA" id="ARBA00022691"/>
    </source>
</evidence>